<dbReference type="CDD" id="cd01948">
    <property type="entry name" value="EAL"/>
    <property type="match status" value="1"/>
</dbReference>
<dbReference type="PROSITE" id="PS50887">
    <property type="entry name" value="GGDEF"/>
    <property type="match status" value="1"/>
</dbReference>
<dbReference type="PANTHER" id="PTHR33121:SF70">
    <property type="entry name" value="SIGNALING PROTEIN YKOW"/>
    <property type="match status" value="1"/>
</dbReference>
<dbReference type="InterPro" id="IPR043128">
    <property type="entry name" value="Rev_trsase/Diguanyl_cyclase"/>
</dbReference>
<keyword evidence="5" id="KW-1185">Reference proteome</keyword>
<feature type="transmembrane region" description="Helical" evidence="1">
    <location>
        <begin position="267"/>
        <end position="285"/>
    </location>
</feature>
<dbReference type="EMBL" id="JBHRWW010000003">
    <property type="protein sequence ID" value="MFC3687929.1"/>
    <property type="molecule type" value="Genomic_DNA"/>
</dbReference>
<protein>
    <submittedName>
        <fullName evidence="4">Bifunctional diguanylate cyclase/phosphodiesterase</fullName>
    </submittedName>
</protein>
<sequence>MRSRLARLLAGLDRWLHRAVWLVLAFGLVGGLVSTRGRLVEAPADIILTALSAFFGVVVLRLLVAAVADRERRAARLVLLAAVCLWAAGSAALHQGEVTDKSFPGPAEYFFLPAYVGFVAFLSIDSGRARGGLKSWLETSLMLGAMLSVAAVAFASPLAAGLPVDGTGLLLFLLYPLLDFGLLLLLAGQLVSGARGRGRDSSLLLGGTALLVGLDLHYAVKVLDGGYYATLATDVLYGVAFALLATGACSRRSEVAPDRGHRSRAQLVVLAAVVALVALGVRPAGAPSVVVTVPAILTLVAVVARLMVALREAQGAAEALRLSRTDELTGLRNRRALLDDLRAGLQGAHPPALLLMDLDRFKEVNDGLGHSVGDQLLQEVARRLELALPPGALVARLGGDEFAAVLPDDGDLCLLATARRARRAVSRSVTVGGVDLRVGASVGVARGTRGLGAVEVLRRADVAMYQAKQGRSGESLYDPANDDFTRDRLQQVELLRAGIEGGQLRLWYQPLVSAATQRVVAVEALVRWEHPVLGLLQPVSFLPEARRAGLMPALTEAVVGMVLADAVRWHQDGHQFQVGFNCAPPELLGEGFLPHLGQALDRAGLPAGRICVEVTEDSFVTDPERARRALQELSDRGVVVAIDDYGTGFSSLAYLRDLPVHSLKLDRSFMRGLQDEDARTIVESTLQMAHALRLELVTEGVEDAATAATLVAMGVDVLQGYHFARPMPPHELDAWVQGWEASLSTTVGGWTGPG</sequence>
<gene>
    <name evidence="4" type="ORF">ACFOLH_06195</name>
</gene>
<evidence type="ECO:0000259" key="3">
    <source>
        <dbReference type="PROSITE" id="PS50887"/>
    </source>
</evidence>
<dbReference type="InterPro" id="IPR050706">
    <property type="entry name" value="Cyclic-di-GMP_PDE-like"/>
</dbReference>
<reference evidence="5" key="1">
    <citation type="journal article" date="2019" name="Int. J. Syst. Evol. Microbiol.">
        <title>The Global Catalogue of Microorganisms (GCM) 10K type strain sequencing project: providing services to taxonomists for standard genome sequencing and annotation.</title>
        <authorList>
            <consortium name="The Broad Institute Genomics Platform"/>
            <consortium name="The Broad Institute Genome Sequencing Center for Infectious Disease"/>
            <person name="Wu L."/>
            <person name="Ma J."/>
        </authorList>
    </citation>
    <scope>NUCLEOTIDE SEQUENCE [LARGE SCALE GENOMIC DNA]</scope>
    <source>
        <strain evidence="5">NCAIM B.02333</strain>
    </source>
</reference>
<dbReference type="Gene3D" id="3.30.70.270">
    <property type="match status" value="1"/>
</dbReference>
<dbReference type="SUPFAM" id="SSF141868">
    <property type="entry name" value="EAL domain-like"/>
    <property type="match status" value="1"/>
</dbReference>
<dbReference type="Proteomes" id="UP001595685">
    <property type="component" value="Unassembled WGS sequence"/>
</dbReference>
<feature type="transmembrane region" description="Helical" evidence="1">
    <location>
        <begin position="136"/>
        <end position="156"/>
    </location>
</feature>
<feature type="transmembrane region" description="Helical" evidence="1">
    <location>
        <begin position="168"/>
        <end position="191"/>
    </location>
</feature>
<feature type="transmembrane region" description="Helical" evidence="1">
    <location>
        <begin position="203"/>
        <end position="220"/>
    </location>
</feature>
<dbReference type="InterPro" id="IPR029787">
    <property type="entry name" value="Nucleotide_cyclase"/>
</dbReference>
<keyword evidence="1" id="KW-0472">Membrane</keyword>
<dbReference type="InterPro" id="IPR000160">
    <property type="entry name" value="GGDEF_dom"/>
</dbReference>
<dbReference type="PROSITE" id="PS50883">
    <property type="entry name" value="EAL"/>
    <property type="match status" value="1"/>
</dbReference>
<proteinExistence type="predicted"/>
<evidence type="ECO:0000313" key="5">
    <source>
        <dbReference type="Proteomes" id="UP001595685"/>
    </source>
</evidence>
<feature type="domain" description="GGDEF" evidence="3">
    <location>
        <begin position="349"/>
        <end position="479"/>
    </location>
</feature>
<dbReference type="CDD" id="cd01949">
    <property type="entry name" value="GGDEF"/>
    <property type="match status" value="1"/>
</dbReference>
<organism evidence="4 5">
    <name type="scientific">Aquipuribacter hungaricus</name>
    <dbReference type="NCBI Taxonomy" id="545624"/>
    <lineage>
        <taxon>Bacteria</taxon>
        <taxon>Bacillati</taxon>
        <taxon>Actinomycetota</taxon>
        <taxon>Actinomycetes</taxon>
        <taxon>Micrococcales</taxon>
        <taxon>Intrasporangiaceae</taxon>
        <taxon>Aquipuribacter</taxon>
    </lineage>
</organism>
<feature type="transmembrane region" description="Helical" evidence="1">
    <location>
        <begin position="106"/>
        <end position="124"/>
    </location>
</feature>
<feature type="transmembrane region" description="Helical" evidence="1">
    <location>
        <begin position="226"/>
        <end position="246"/>
    </location>
</feature>
<keyword evidence="1" id="KW-1133">Transmembrane helix</keyword>
<dbReference type="Pfam" id="PF00563">
    <property type="entry name" value="EAL"/>
    <property type="match status" value="1"/>
</dbReference>
<feature type="domain" description="EAL" evidence="2">
    <location>
        <begin position="488"/>
        <end position="740"/>
    </location>
</feature>
<dbReference type="SMART" id="SM00267">
    <property type="entry name" value="GGDEF"/>
    <property type="match status" value="1"/>
</dbReference>
<dbReference type="InterPro" id="IPR001633">
    <property type="entry name" value="EAL_dom"/>
</dbReference>
<feature type="transmembrane region" description="Helical" evidence="1">
    <location>
        <begin position="15"/>
        <end position="34"/>
    </location>
</feature>
<dbReference type="Gene3D" id="3.20.20.450">
    <property type="entry name" value="EAL domain"/>
    <property type="match status" value="1"/>
</dbReference>
<dbReference type="RefSeq" id="WP_340291202.1">
    <property type="nucleotide sequence ID" value="NZ_JBBEOI010000033.1"/>
</dbReference>
<accession>A0ABV7WDP4</accession>
<dbReference type="SMART" id="SM00052">
    <property type="entry name" value="EAL"/>
    <property type="match status" value="1"/>
</dbReference>
<comment type="caution">
    <text evidence="4">The sequence shown here is derived from an EMBL/GenBank/DDBJ whole genome shotgun (WGS) entry which is preliminary data.</text>
</comment>
<dbReference type="NCBIfam" id="TIGR00254">
    <property type="entry name" value="GGDEF"/>
    <property type="match status" value="1"/>
</dbReference>
<evidence type="ECO:0000259" key="2">
    <source>
        <dbReference type="PROSITE" id="PS50883"/>
    </source>
</evidence>
<keyword evidence="1" id="KW-0812">Transmembrane</keyword>
<name>A0ABV7WDP4_9MICO</name>
<feature type="transmembrane region" description="Helical" evidence="1">
    <location>
        <begin position="74"/>
        <end position="94"/>
    </location>
</feature>
<evidence type="ECO:0000256" key="1">
    <source>
        <dbReference type="SAM" id="Phobius"/>
    </source>
</evidence>
<dbReference type="PANTHER" id="PTHR33121">
    <property type="entry name" value="CYCLIC DI-GMP PHOSPHODIESTERASE PDEF"/>
    <property type="match status" value="1"/>
</dbReference>
<dbReference type="InterPro" id="IPR035919">
    <property type="entry name" value="EAL_sf"/>
</dbReference>
<evidence type="ECO:0000313" key="4">
    <source>
        <dbReference type="EMBL" id="MFC3687929.1"/>
    </source>
</evidence>
<dbReference type="SUPFAM" id="SSF55073">
    <property type="entry name" value="Nucleotide cyclase"/>
    <property type="match status" value="1"/>
</dbReference>
<feature type="transmembrane region" description="Helical" evidence="1">
    <location>
        <begin position="46"/>
        <end position="67"/>
    </location>
</feature>
<dbReference type="Pfam" id="PF00990">
    <property type="entry name" value="GGDEF"/>
    <property type="match status" value="1"/>
</dbReference>